<feature type="transmembrane region" description="Helical" evidence="1">
    <location>
        <begin position="38"/>
        <end position="60"/>
    </location>
</feature>
<keyword evidence="1" id="KW-1133">Transmembrane helix</keyword>
<protein>
    <submittedName>
        <fullName evidence="2">Uncharacterized protein</fullName>
    </submittedName>
</protein>
<evidence type="ECO:0000256" key="1">
    <source>
        <dbReference type="SAM" id="Phobius"/>
    </source>
</evidence>
<proteinExistence type="predicted"/>
<gene>
    <name evidence="2" type="ORF">VXC91_09150</name>
</gene>
<sequence>MLRHEFQPGRLLAGAVLTAVGVVYLGDANGVWAAPWFAIIPMVCGGLCLAAVTGLTARAIRRDRPARGKSHTRQDDATAP</sequence>
<keyword evidence="1" id="KW-0812">Transmembrane</keyword>
<name>A0ABU7FEA3_9ACTN</name>
<dbReference type="Proteomes" id="UP001333996">
    <property type="component" value="Unassembled WGS sequence"/>
</dbReference>
<accession>A0ABU7FEA3</accession>
<evidence type="ECO:0000313" key="2">
    <source>
        <dbReference type="EMBL" id="MED7822143.1"/>
    </source>
</evidence>
<dbReference type="RefSeq" id="WP_329506473.1">
    <property type="nucleotide sequence ID" value="NZ_BAAAYZ010000015.1"/>
</dbReference>
<reference evidence="2" key="1">
    <citation type="submission" date="2024-01" db="EMBL/GenBank/DDBJ databases">
        <title>First draft genome sequence data of TA4-1, the type strain of Gram-positive actinobacterium Streptomyces chiangmaiensis.</title>
        <authorList>
            <person name="Yasawong M."/>
            <person name="Nantapong N."/>
        </authorList>
    </citation>
    <scope>NUCLEOTIDE SEQUENCE</scope>
    <source>
        <strain evidence="2">TA4-1</strain>
    </source>
</reference>
<feature type="transmembrane region" description="Helical" evidence="1">
    <location>
        <begin position="12"/>
        <end position="32"/>
    </location>
</feature>
<dbReference type="EMBL" id="JAYWVC010000019">
    <property type="protein sequence ID" value="MED7822143.1"/>
    <property type="molecule type" value="Genomic_DNA"/>
</dbReference>
<keyword evidence="1" id="KW-0472">Membrane</keyword>
<keyword evidence="3" id="KW-1185">Reference proteome</keyword>
<organism evidence="2 3">
    <name type="scientific">Streptomyces chiangmaiensis</name>
    <dbReference type="NCBI Taxonomy" id="766497"/>
    <lineage>
        <taxon>Bacteria</taxon>
        <taxon>Bacillati</taxon>
        <taxon>Actinomycetota</taxon>
        <taxon>Actinomycetes</taxon>
        <taxon>Kitasatosporales</taxon>
        <taxon>Streptomycetaceae</taxon>
        <taxon>Streptomyces</taxon>
    </lineage>
</organism>
<comment type="caution">
    <text evidence="2">The sequence shown here is derived from an EMBL/GenBank/DDBJ whole genome shotgun (WGS) entry which is preliminary data.</text>
</comment>
<evidence type="ECO:0000313" key="3">
    <source>
        <dbReference type="Proteomes" id="UP001333996"/>
    </source>
</evidence>